<evidence type="ECO:0000313" key="2">
    <source>
        <dbReference type="EMBL" id="SNT03255.1"/>
    </source>
</evidence>
<dbReference type="EMBL" id="FZOY01000005">
    <property type="protein sequence ID" value="SNT03255.1"/>
    <property type="molecule type" value="Genomic_DNA"/>
</dbReference>
<dbReference type="Proteomes" id="UP000198426">
    <property type="component" value="Unassembled WGS sequence"/>
</dbReference>
<dbReference type="OrthoDB" id="7862860at2"/>
<reference evidence="2 3" key="1">
    <citation type="submission" date="2017-06" db="EMBL/GenBank/DDBJ databases">
        <authorList>
            <person name="Kim H.J."/>
            <person name="Triplett B.A."/>
        </authorList>
    </citation>
    <scope>NUCLEOTIDE SEQUENCE [LARGE SCALE GENOMIC DNA]</scope>
    <source>
        <strain evidence="2 3">DSM 29339</strain>
    </source>
</reference>
<organism evidence="2 3">
    <name type="scientific">Tropicimonas sediminicola</name>
    <dbReference type="NCBI Taxonomy" id="1031541"/>
    <lineage>
        <taxon>Bacteria</taxon>
        <taxon>Pseudomonadati</taxon>
        <taxon>Pseudomonadota</taxon>
        <taxon>Alphaproteobacteria</taxon>
        <taxon>Rhodobacterales</taxon>
        <taxon>Roseobacteraceae</taxon>
        <taxon>Tropicimonas</taxon>
    </lineage>
</organism>
<name>A0A239JBQ0_9RHOB</name>
<evidence type="ECO:0008006" key="4">
    <source>
        <dbReference type="Google" id="ProtNLM"/>
    </source>
</evidence>
<protein>
    <recommendedName>
        <fullName evidence="4">FlgN protein</fullName>
    </recommendedName>
</protein>
<evidence type="ECO:0000313" key="3">
    <source>
        <dbReference type="Proteomes" id="UP000198426"/>
    </source>
</evidence>
<evidence type="ECO:0000256" key="1">
    <source>
        <dbReference type="SAM" id="Coils"/>
    </source>
</evidence>
<proteinExistence type="predicted"/>
<accession>A0A239JBQ0</accession>
<keyword evidence="1" id="KW-0175">Coiled coil</keyword>
<keyword evidence="3" id="KW-1185">Reference proteome</keyword>
<feature type="coiled-coil region" evidence="1">
    <location>
        <begin position="67"/>
        <end position="94"/>
    </location>
</feature>
<dbReference type="RefSeq" id="WP_089233772.1">
    <property type="nucleotide sequence ID" value="NZ_FZOY01000005.1"/>
</dbReference>
<gene>
    <name evidence="2" type="ORF">SAMN05421757_105197</name>
</gene>
<sequence length="114" mass="12828">MSNDVMARLRNHLSDEREALVQGRLSEMGEMTSRRAELARLLEELEVGDPEVLTALRQQARRNHELLEAAIAGIAAARKRLEDVRQAATRLETYTHGGERRNLIGGNGKVERRA</sequence>
<dbReference type="AlphaFoldDB" id="A0A239JBQ0"/>